<evidence type="ECO:0008006" key="3">
    <source>
        <dbReference type="Google" id="ProtNLM"/>
    </source>
</evidence>
<keyword evidence="1" id="KW-1133">Transmembrane helix</keyword>
<gene>
    <name evidence="2" type="ORF">S03H2_08513</name>
</gene>
<sequence length="40" mass="4558">KIDIFISLIEPIVIIFMGLIVAAMLLSVYLPIFNIIRVVR</sequence>
<dbReference type="EMBL" id="BARU01004151">
    <property type="protein sequence ID" value="GAH18722.1"/>
    <property type="molecule type" value="Genomic_DNA"/>
</dbReference>
<evidence type="ECO:0000313" key="2">
    <source>
        <dbReference type="EMBL" id="GAH18722.1"/>
    </source>
</evidence>
<dbReference type="AlphaFoldDB" id="X1DEU2"/>
<evidence type="ECO:0000256" key="1">
    <source>
        <dbReference type="SAM" id="Phobius"/>
    </source>
</evidence>
<keyword evidence="1" id="KW-0472">Membrane</keyword>
<comment type="caution">
    <text evidence="2">The sequence shown here is derived from an EMBL/GenBank/DDBJ whole genome shotgun (WGS) entry which is preliminary data.</text>
</comment>
<accession>X1DEU2</accession>
<proteinExistence type="predicted"/>
<keyword evidence="1" id="KW-0812">Transmembrane</keyword>
<feature type="non-terminal residue" evidence="2">
    <location>
        <position position="1"/>
    </location>
</feature>
<name>X1DEU2_9ZZZZ</name>
<organism evidence="2">
    <name type="scientific">marine sediment metagenome</name>
    <dbReference type="NCBI Taxonomy" id="412755"/>
    <lineage>
        <taxon>unclassified sequences</taxon>
        <taxon>metagenomes</taxon>
        <taxon>ecological metagenomes</taxon>
    </lineage>
</organism>
<feature type="transmembrane region" description="Helical" evidence="1">
    <location>
        <begin position="12"/>
        <end position="36"/>
    </location>
</feature>
<protein>
    <recommendedName>
        <fullName evidence="3">Type II secretion system protein GspF domain-containing protein</fullName>
    </recommendedName>
</protein>
<reference evidence="2" key="1">
    <citation type="journal article" date="2014" name="Front. Microbiol.">
        <title>High frequency of phylogenetically diverse reductive dehalogenase-homologous genes in deep subseafloor sedimentary metagenomes.</title>
        <authorList>
            <person name="Kawai M."/>
            <person name="Futagami T."/>
            <person name="Toyoda A."/>
            <person name="Takaki Y."/>
            <person name="Nishi S."/>
            <person name="Hori S."/>
            <person name="Arai W."/>
            <person name="Tsubouchi T."/>
            <person name="Morono Y."/>
            <person name="Uchiyama I."/>
            <person name="Ito T."/>
            <person name="Fujiyama A."/>
            <person name="Inagaki F."/>
            <person name="Takami H."/>
        </authorList>
    </citation>
    <scope>NUCLEOTIDE SEQUENCE</scope>
    <source>
        <strain evidence="2">Expedition CK06-06</strain>
    </source>
</reference>